<reference evidence="3" key="1">
    <citation type="submission" date="2017-10" db="EMBL/GenBank/DDBJ databases">
        <authorList>
            <person name="Toshchakov S.V."/>
            <person name="Goeva M.A."/>
        </authorList>
    </citation>
    <scope>NUCLEOTIDE SEQUENCE [LARGE SCALE GENOMIC DNA]</scope>
    <source>
        <strain evidence="3">JR1/69-1-13</strain>
    </source>
</reference>
<proteinExistence type="predicted"/>
<keyword evidence="3" id="KW-1185">Reference proteome</keyword>
<name>A0A2U1UXE0_9PROT</name>
<dbReference type="EMBL" id="PDOA01000051">
    <property type="protein sequence ID" value="PWC26339.1"/>
    <property type="molecule type" value="Genomic_DNA"/>
</dbReference>
<dbReference type="OrthoDB" id="9804460at2"/>
<dbReference type="SUPFAM" id="SSF52540">
    <property type="entry name" value="P-loop containing nucleoside triphosphate hydrolases"/>
    <property type="match status" value="1"/>
</dbReference>
<dbReference type="PANTHER" id="PTHR13696">
    <property type="entry name" value="P-LOOP CONTAINING NUCLEOSIDE TRIPHOSPHATE HYDROLASE"/>
    <property type="match status" value="1"/>
</dbReference>
<evidence type="ECO:0000313" key="3">
    <source>
        <dbReference type="Proteomes" id="UP000245048"/>
    </source>
</evidence>
<dbReference type="Proteomes" id="UP000245048">
    <property type="component" value="Unassembled WGS sequence"/>
</dbReference>
<gene>
    <name evidence="2" type="ORF">CR165_23775</name>
</gene>
<comment type="caution">
    <text evidence="2">The sequence shown here is derived from an EMBL/GenBank/DDBJ whole genome shotgun (WGS) entry which is preliminary data.</text>
</comment>
<dbReference type="Gene3D" id="3.40.50.300">
    <property type="entry name" value="P-loop containing nucleotide triphosphate hydrolases"/>
    <property type="match status" value="1"/>
</dbReference>
<evidence type="ECO:0000259" key="1">
    <source>
        <dbReference type="Pfam" id="PF13614"/>
    </source>
</evidence>
<dbReference type="InterPro" id="IPR025669">
    <property type="entry name" value="AAA_dom"/>
</dbReference>
<dbReference type="InterPro" id="IPR050678">
    <property type="entry name" value="DNA_Partitioning_ATPase"/>
</dbReference>
<organism evidence="2 3">
    <name type="scientific">Teichococcus aestuarii</name>
    <dbReference type="NCBI Taxonomy" id="568898"/>
    <lineage>
        <taxon>Bacteria</taxon>
        <taxon>Pseudomonadati</taxon>
        <taxon>Pseudomonadota</taxon>
        <taxon>Alphaproteobacteria</taxon>
        <taxon>Acetobacterales</taxon>
        <taxon>Roseomonadaceae</taxon>
        <taxon>Roseomonas</taxon>
    </lineage>
</organism>
<evidence type="ECO:0000313" key="2">
    <source>
        <dbReference type="EMBL" id="PWC26339.1"/>
    </source>
</evidence>
<sequence length="59" mass="6351">MSDRFRYACILVLANQKGGVSKAPYAINLTCGLARQEARLLLVDLDPQAKAALMTLGSI</sequence>
<protein>
    <recommendedName>
        <fullName evidence="1">AAA domain-containing protein</fullName>
    </recommendedName>
</protein>
<dbReference type="AlphaFoldDB" id="A0A2U1UXE0"/>
<accession>A0A2U1UXE0</accession>
<dbReference type="InterPro" id="IPR027417">
    <property type="entry name" value="P-loop_NTPase"/>
</dbReference>
<dbReference type="Pfam" id="PF13614">
    <property type="entry name" value="AAA_31"/>
    <property type="match status" value="1"/>
</dbReference>
<dbReference type="PANTHER" id="PTHR13696:SF52">
    <property type="entry name" value="PARA FAMILY PROTEIN CT_582"/>
    <property type="match status" value="1"/>
</dbReference>
<feature type="domain" description="AAA" evidence="1">
    <location>
        <begin position="10"/>
        <end position="52"/>
    </location>
</feature>